<proteinExistence type="predicted"/>
<name>A0AAV4RQA5_CAEEX</name>
<keyword evidence="2" id="KW-1185">Reference proteome</keyword>
<reference evidence="1 2" key="1">
    <citation type="submission" date="2021-06" db="EMBL/GenBank/DDBJ databases">
        <title>Caerostris extrusa draft genome.</title>
        <authorList>
            <person name="Kono N."/>
            <person name="Arakawa K."/>
        </authorList>
    </citation>
    <scope>NUCLEOTIDE SEQUENCE [LARGE SCALE GENOMIC DNA]</scope>
</reference>
<accession>A0AAV4RQA5</accession>
<comment type="caution">
    <text evidence="1">The sequence shown here is derived from an EMBL/GenBank/DDBJ whole genome shotgun (WGS) entry which is preliminary data.</text>
</comment>
<protein>
    <submittedName>
        <fullName evidence="1">Uncharacterized protein</fullName>
    </submittedName>
</protein>
<organism evidence="1 2">
    <name type="scientific">Caerostris extrusa</name>
    <name type="common">Bark spider</name>
    <name type="synonym">Caerostris bankana</name>
    <dbReference type="NCBI Taxonomy" id="172846"/>
    <lineage>
        <taxon>Eukaryota</taxon>
        <taxon>Metazoa</taxon>
        <taxon>Ecdysozoa</taxon>
        <taxon>Arthropoda</taxon>
        <taxon>Chelicerata</taxon>
        <taxon>Arachnida</taxon>
        <taxon>Araneae</taxon>
        <taxon>Araneomorphae</taxon>
        <taxon>Entelegynae</taxon>
        <taxon>Araneoidea</taxon>
        <taxon>Araneidae</taxon>
        <taxon>Caerostris</taxon>
    </lineage>
</organism>
<dbReference type="Proteomes" id="UP001054945">
    <property type="component" value="Unassembled WGS sequence"/>
</dbReference>
<evidence type="ECO:0000313" key="2">
    <source>
        <dbReference type="Proteomes" id="UP001054945"/>
    </source>
</evidence>
<dbReference type="AlphaFoldDB" id="A0AAV4RQA5"/>
<sequence>MSTRTRVWVEQERSFIHHQSHYTAIKASDELFPLPEQLLAQTDSNQPLLLSRQAPSIHHRQSRFTCLCSFPFLAPALSLSCKAHTKAQRKVIYRGHCF</sequence>
<gene>
    <name evidence="1" type="ORF">CEXT_638061</name>
</gene>
<evidence type="ECO:0000313" key="1">
    <source>
        <dbReference type="EMBL" id="GIY22143.1"/>
    </source>
</evidence>
<dbReference type="EMBL" id="BPLR01008108">
    <property type="protein sequence ID" value="GIY22143.1"/>
    <property type="molecule type" value="Genomic_DNA"/>
</dbReference>